<comment type="caution">
    <text evidence="9">Lacks conserved residue(s) required for the propagation of feature annotation.</text>
</comment>
<dbReference type="InterPro" id="IPR018228">
    <property type="entry name" value="DNase_TatD-rel_CS"/>
</dbReference>
<protein>
    <submittedName>
        <fullName evidence="19">Adhesion G protein-coupled receptor E1-like isoform X1</fullName>
    </submittedName>
</protein>
<feature type="disulfide bond" evidence="9">
    <location>
        <begin position="502"/>
        <end position="511"/>
    </location>
</feature>
<feature type="transmembrane region" description="Helical" evidence="11">
    <location>
        <begin position="1020"/>
        <end position="1045"/>
    </location>
</feature>
<feature type="disulfide bond" evidence="9">
    <location>
        <begin position="464"/>
        <end position="473"/>
    </location>
</feature>
<dbReference type="SUPFAM" id="SSF49265">
    <property type="entry name" value="Fibronectin type III"/>
    <property type="match status" value="1"/>
</dbReference>
<dbReference type="PROSITE" id="PS01186">
    <property type="entry name" value="EGF_2"/>
    <property type="match status" value="5"/>
</dbReference>
<feature type="domain" description="EGF-like" evidence="12">
    <location>
        <begin position="397"/>
        <end position="436"/>
    </location>
</feature>
<feature type="disulfide bond" evidence="9">
    <location>
        <begin position="325"/>
        <end position="335"/>
    </location>
</feature>
<dbReference type="SMART" id="SM00060">
    <property type="entry name" value="FN3"/>
    <property type="match status" value="1"/>
</dbReference>
<feature type="domain" description="EGF-like" evidence="12">
    <location>
        <begin position="321"/>
        <end position="358"/>
    </location>
</feature>
<dbReference type="Pfam" id="PF01825">
    <property type="entry name" value="GPS"/>
    <property type="match status" value="1"/>
</dbReference>
<dbReference type="InterPro" id="IPR003961">
    <property type="entry name" value="FN3_dom"/>
</dbReference>
<feature type="transmembrane region" description="Helical" evidence="11">
    <location>
        <begin position="873"/>
        <end position="896"/>
    </location>
</feature>
<dbReference type="Proteomes" id="UP000694941">
    <property type="component" value="Unplaced"/>
</dbReference>
<dbReference type="Gene3D" id="2.60.220.50">
    <property type="match status" value="1"/>
</dbReference>
<sequence>MKNIYPYVLLCTYFYLAVLEECRGKPVFLPPLRTMRIYKGAPPGVYVTTFHSYDSDSPRKQVMFNMIEVRDYSFFHLEQMTGILTTAKDIDGTVGHVYQVMIVAFSQGETEVRRVPIVVTEFNKYPPKFEKELYYGELHVNSPVNTSVLLVRAYDEDLLTYNSEIFYWLGKNAPNEIFQIDPRSGQLTFSRQGSQPRRRISFNIVAEDGGSPSRRTQTRVEIVFKIISEPVEVHTRNATDSSVYICWSKPEYGEVAGYIIKYRKVGDEEDGATIFNITTNAISNCIILEGLKLWTEYEFRVYGWNVNETGLGSAVVRFTTRHDYCLLNICQHGNCNMIKEDPGYKCECADGYYGDVCDQFDPCSMNPCDNLGSCRRISNYNYSCECINGFSGQNCTTFNPCAIRPSPCENGASCESNVSHTYTCLCVRGFYGKTCQHFNSCFLNPCHNGGTCHNTSSNDFTCDCNPGYGGEQCEMNINECDSRPCLNGAKCEDGINTFMCSCNLGYHGSLCEIVAQCPPIVETTNRGVFYWNETEHGTFAQFECPYGVLHTGHEGFAQKRCHLLESGLVEWGTTYFRNCREEGFKRAEEITGKLKILTKNPENMNPQKLREATRQIQDIVNYALTDHKVAENMLSVISNMLALNDSVLAEADENGTTTSRLVWLVDRYMSDVKLEKGKSITLETDNIALKALSWDPELSENAEEVLKFSPTHLAPGTSQVSQTKNHIPRNKDYENKTTDSLIFVPVEAVRIAEAELSEVRVKFVAYRNDKFFRSRIPTNERPYQMVLQASISDIRVDNLTDPLVYVMRSPVIGKVFCVFWKEKEKLWATDGISTNKTQNFTICSSTHMTAFSVLLDPTPNTEVSSDHQEALSIISYVGCVVSICGLILTILTYALFRCLNRDRSGKILLNLCVSMLLMNTSFLVGSQRGSGVAGVDICVIVAVLIHYFLLTSLAWMCVEAINMYQMVIHVFASTETRFVLKRCFLAWGCPLLIVGVAVGINFEEYGYKNKLCMLSPANPYVYYISFLGPSCLILLVNIAVFVMVTRVLFTPRMNTKPRVQIDSSSYAVIAAQVRGAFTVMTLLGVTWVFGVLAVGKAKLVFQYVFCIANSLQGFLIFLVRCLQYPEARNGWIQLVKTRTFKKHRGVVPPGGSWHTNSNPARKQSNGHSASDHILSSTSSDTTSTLVYWNPIPNKETPNPTLSRVVNNTNPLEDENSFKNKSQSNPLDNTEVTVNPDRDTNYSPSLEDLPDGDPFASIGFIDEDAPTNGEDGVSGDESGYQSSSSPKSKFPWEYCFAHNFANEVIDSKSENVASSKGTMALRDHCNSFHYHHRIGDDESTSQCTKLCIQDLLHHPDNLDEDLILATTPYKYFNQRKFSSRKTHSYPRYNNPTIKKPEDLVQKLGKSVYALPLKCESTYNLDIRFNESSKTDA</sequence>
<keyword evidence="8" id="KW-0106">Calcium</keyword>
<dbReference type="SUPFAM" id="SSF57196">
    <property type="entry name" value="EGF/Laminin"/>
    <property type="match status" value="5"/>
</dbReference>
<dbReference type="Gene3D" id="2.10.25.10">
    <property type="entry name" value="Laminin"/>
    <property type="match status" value="5"/>
</dbReference>
<dbReference type="InterPro" id="IPR018097">
    <property type="entry name" value="EGF_Ca-bd_CS"/>
</dbReference>
<keyword evidence="3 11" id="KW-0812">Transmembrane</keyword>
<feature type="domain" description="GAIN-B" evidence="13">
    <location>
        <begin position="719"/>
        <end position="861"/>
    </location>
</feature>
<dbReference type="Pfam" id="PF22259">
    <property type="entry name" value="GPR128_GAIN_subdomA"/>
    <property type="match status" value="1"/>
</dbReference>
<dbReference type="SMART" id="SM00112">
    <property type="entry name" value="CA"/>
    <property type="match status" value="2"/>
</dbReference>
<evidence type="ECO:0000259" key="14">
    <source>
        <dbReference type="PROSITE" id="PS50227"/>
    </source>
</evidence>
<evidence type="ECO:0000313" key="19">
    <source>
        <dbReference type="RefSeq" id="XP_022246735.1"/>
    </source>
</evidence>
<dbReference type="PROSITE" id="PS01090">
    <property type="entry name" value="TATD_2"/>
    <property type="match status" value="1"/>
</dbReference>
<dbReference type="InterPro" id="IPR000832">
    <property type="entry name" value="GPCR_2_secretin-like"/>
</dbReference>
<feature type="domain" description="G-protein coupled receptors family 2 profile 2" evidence="15">
    <location>
        <begin position="871"/>
        <end position="1124"/>
    </location>
</feature>
<dbReference type="SMART" id="SM00179">
    <property type="entry name" value="EGF_CA"/>
    <property type="match status" value="5"/>
</dbReference>
<feature type="transmembrane region" description="Helical" evidence="11">
    <location>
        <begin position="908"/>
        <end position="926"/>
    </location>
</feature>
<feature type="compositionally biased region" description="Polar residues" evidence="10">
    <location>
        <begin position="1195"/>
        <end position="1210"/>
    </location>
</feature>
<feature type="compositionally biased region" description="Polar residues" evidence="10">
    <location>
        <begin position="1218"/>
        <end position="1232"/>
    </location>
</feature>
<dbReference type="Gene3D" id="2.60.40.60">
    <property type="entry name" value="Cadherins"/>
    <property type="match status" value="2"/>
</dbReference>
<evidence type="ECO:0000259" key="15">
    <source>
        <dbReference type="PROSITE" id="PS50261"/>
    </source>
</evidence>
<keyword evidence="5 11" id="KW-0472">Membrane</keyword>
<dbReference type="InterPro" id="IPR015919">
    <property type="entry name" value="Cadherin-like_sf"/>
</dbReference>
<evidence type="ECO:0000256" key="6">
    <source>
        <dbReference type="ARBA" id="ARBA00023157"/>
    </source>
</evidence>
<dbReference type="PROSITE" id="PS00010">
    <property type="entry name" value="ASX_HYDROXYL"/>
    <property type="match status" value="1"/>
</dbReference>
<evidence type="ECO:0000259" key="16">
    <source>
        <dbReference type="PROSITE" id="PS50268"/>
    </source>
</evidence>
<feature type="disulfide bond" evidence="9">
    <location>
        <begin position="348"/>
        <end position="357"/>
    </location>
</feature>
<feature type="domain" description="EGF-like" evidence="12">
    <location>
        <begin position="437"/>
        <end position="474"/>
    </location>
</feature>
<feature type="domain" description="EGF-like" evidence="12">
    <location>
        <begin position="476"/>
        <end position="512"/>
    </location>
</feature>
<dbReference type="InterPro" id="IPR053066">
    <property type="entry name" value="ADGR_G7"/>
</dbReference>
<gene>
    <name evidence="19" type="primary">LOC106463503</name>
</gene>
<dbReference type="InterPro" id="IPR001881">
    <property type="entry name" value="EGF-like_Ca-bd_dom"/>
</dbReference>
<dbReference type="InterPro" id="IPR000742">
    <property type="entry name" value="EGF"/>
</dbReference>
<dbReference type="PROSITE" id="PS50261">
    <property type="entry name" value="G_PROTEIN_RECEP_F2_4"/>
    <property type="match status" value="1"/>
</dbReference>
<feature type="transmembrane region" description="Helical" evidence="11">
    <location>
        <begin position="932"/>
        <end position="958"/>
    </location>
</feature>
<keyword evidence="9" id="KW-0245">EGF-like domain</keyword>
<comment type="subcellular location">
    <subcellularLocation>
        <location evidence="1">Cell membrane</location>
        <topology evidence="1">Multi-pass membrane protein</topology>
    </subcellularLocation>
</comment>
<keyword evidence="6 9" id="KW-1015">Disulfide bond</keyword>
<feature type="domain" description="EGF-like" evidence="12">
    <location>
        <begin position="359"/>
        <end position="396"/>
    </location>
</feature>
<organism evidence="18 19">
    <name type="scientific">Limulus polyphemus</name>
    <name type="common">Atlantic horseshoe crab</name>
    <dbReference type="NCBI Taxonomy" id="6850"/>
    <lineage>
        <taxon>Eukaryota</taxon>
        <taxon>Metazoa</taxon>
        <taxon>Ecdysozoa</taxon>
        <taxon>Arthropoda</taxon>
        <taxon>Chelicerata</taxon>
        <taxon>Merostomata</taxon>
        <taxon>Xiphosura</taxon>
        <taxon>Limulidae</taxon>
        <taxon>Limulus</taxon>
    </lineage>
</organism>
<dbReference type="InterPro" id="IPR017981">
    <property type="entry name" value="GPCR_2-like_7TM"/>
</dbReference>
<evidence type="ECO:0000256" key="3">
    <source>
        <dbReference type="ARBA" id="ARBA00022692"/>
    </source>
</evidence>
<evidence type="ECO:0000256" key="2">
    <source>
        <dbReference type="ARBA" id="ARBA00022475"/>
    </source>
</evidence>
<dbReference type="InterPro" id="IPR000203">
    <property type="entry name" value="GPS"/>
</dbReference>
<feature type="transmembrane region" description="Helical" evidence="11">
    <location>
        <begin position="1100"/>
        <end position="1119"/>
    </location>
</feature>
<dbReference type="Gene3D" id="1.20.1070.10">
    <property type="entry name" value="Rhodopsin 7-helix transmembrane proteins"/>
    <property type="match status" value="1"/>
</dbReference>
<dbReference type="PANTHER" id="PTHR47767">
    <property type="entry name" value="ADHESION G PROTEIN-COUPLED RECEPTOR G7"/>
    <property type="match status" value="1"/>
</dbReference>
<name>A0ABM1SSX9_LIMPO</name>
<dbReference type="SMART" id="SM00303">
    <property type="entry name" value="GPS"/>
    <property type="match status" value="1"/>
</dbReference>
<keyword evidence="18" id="KW-1185">Reference proteome</keyword>
<dbReference type="Gene3D" id="2.60.40.10">
    <property type="entry name" value="Immunoglobulins"/>
    <property type="match status" value="1"/>
</dbReference>
<dbReference type="PANTHER" id="PTHR47767:SF1">
    <property type="entry name" value="ADHESION G PROTEIN-COUPLED RECEPTOR G7"/>
    <property type="match status" value="1"/>
</dbReference>
<keyword evidence="2" id="KW-1003">Cell membrane</keyword>
<dbReference type="SMART" id="SM00181">
    <property type="entry name" value="EGF"/>
    <property type="match status" value="5"/>
</dbReference>
<evidence type="ECO:0000259" key="12">
    <source>
        <dbReference type="PROSITE" id="PS50026"/>
    </source>
</evidence>
<evidence type="ECO:0000259" key="17">
    <source>
        <dbReference type="PROSITE" id="PS50853"/>
    </source>
</evidence>
<feature type="transmembrane region" description="Helical" evidence="11">
    <location>
        <begin position="979"/>
        <end position="1000"/>
    </location>
</feature>
<dbReference type="RefSeq" id="XP_022246735.1">
    <property type="nucleotide sequence ID" value="XM_022391027.1"/>
</dbReference>
<evidence type="ECO:0000256" key="11">
    <source>
        <dbReference type="SAM" id="Phobius"/>
    </source>
</evidence>
<evidence type="ECO:0000256" key="10">
    <source>
        <dbReference type="SAM" id="MobiDB-lite"/>
    </source>
</evidence>
<evidence type="ECO:0000256" key="4">
    <source>
        <dbReference type="ARBA" id="ARBA00022989"/>
    </source>
</evidence>
<dbReference type="InterPro" id="IPR013783">
    <property type="entry name" value="Ig-like_fold"/>
</dbReference>
<dbReference type="Pfam" id="PF00008">
    <property type="entry name" value="EGF"/>
    <property type="match status" value="3"/>
</dbReference>
<dbReference type="InterPro" id="IPR000152">
    <property type="entry name" value="EGF-type_Asp/Asn_hydroxyl_site"/>
</dbReference>
<dbReference type="InterPro" id="IPR001879">
    <property type="entry name" value="GPCR_2_extracellular_dom"/>
</dbReference>
<dbReference type="GeneID" id="106463503"/>
<feature type="disulfide bond" evidence="9">
    <location>
        <begin position="386"/>
        <end position="395"/>
    </location>
</feature>
<dbReference type="InterPro" id="IPR046338">
    <property type="entry name" value="GAIN_dom_sf"/>
</dbReference>
<dbReference type="PROSITE" id="PS50221">
    <property type="entry name" value="GAIN_B"/>
    <property type="match status" value="1"/>
</dbReference>
<keyword evidence="7" id="KW-0424">Laminin EGF-like domain</keyword>
<dbReference type="InterPro" id="IPR036116">
    <property type="entry name" value="FN3_sf"/>
</dbReference>
<evidence type="ECO:0000256" key="1">
    <source>
        <dbReference type="ARBA" id="ARBA00004651"/>
    </source>
</evidence>
<dbReference type="SUPFAM" id="SSF49313">
    <property type="entry name" value="Cadherin-like"/>
    <property type="match status" value="2"/>
</dbReference>
<dbReference type="PROSITE" id="PS00022">
    <property type="entry name" value="EGF_1"/>
    <property type="match status" value="5"/>
</dbReference>
<dbReference type="InterPro" id="IPR002126">
    <property type="entry name" value="Cadherin-like_dom"/>
</dbReference>
<feature type="domain" description="Cadherin" evidence="16">
    <location>
        <begin position="29"/>
        <end position="129"/>
    </location>
</feature>
<dbReference type="CDD" id="cd00063">
    <property type="entry name" value="FN3"/>
    <property type="match status" value="1"/>
</dbReference>
<dbReference type="PRINTS" id="PR00205">
    <property type="entry name" value="CADHERIN"/>
</dbReference>
<evidence type="ECO:0000313" key="18">
    <source>
        <dbReference type="Proteomes" id="UP000694941"/>
    </source>
</evidence>
<dbReference type="PROSITE" id="PS50026">
    <property type="entry name" value="EGF_3"/>
    <property type="match status" value="5"/>
</dbReference>
<keyword evidence="4 11" id="KW-1133">Transmembrane helix</keyword>
<feature type="compositionally biased region" description="Polar residues" evidence="10">
    <location>
        <begin position="1153"/>
        <end position="1166"/>
    </location>
</feature>
<dbReference type="PRINTS" id="PR00249">
    <property type="entry name" value="GPCRSECRETIN"/>
</dbReference>
<dbReference type="Pfam" id="PF00002">
    <property type="entry name" value="7tm_2"/>
    <property type="match status" value="1"/>
</dbReference>
<accession>A0ABM1SSX9</accession>
<feature type="region of interest" description="Disordered" evidence="10">
    <location>
        <begin position="1145"/>
        <end position="1286"/>
    </location>
</feature>
<evidence type="ECO:0000256" key="5">
    <source>
        <dbReference type="ARBA" id="ARBA00023136"/>
    </source>
</evidence>
<dbReference type="Pfam" id="PF00041">
    <property type="entry name" value="fn3"/>
    <property type="match status" value="1"/>
</dbReference>
<evidence type="ECO:0000256" key="7">
    <source>
        <dbReference type="ARBA" id="ARBA00023292"/>
    </source>
</evidence>
<dbReference type="Pfam" id="PF00028">
    <property type="entry name" value="Cadherin"/>
    <property type="match status" value="1"/>
</dbReference>
<proteinExistence type="predicted"/>
<feature type="compositionally biased region" description="Low complexity" evidence="10">
    <location>
        <begin position="1167"/>
        <end position="1185"/>
    </location>
</feature>
<feature type="transmembrane region" description="Helical" evidence="11">
    <location>
        <begin position="1066"/>
        <end position="1094"/>
    </location>
</feature>
<evidence type="ECO:0000259" key="13">
    <source>
        <dbReference type="PROSITE" id="PS50221"/>
    </source>
</evidence>
<dbReference type="CDD" id="cd00054">
    <property type="entry name" value="EGF_CA"/>
    <property type="match status" value="3"/>
</dbReference>
<dbReference type="CDD" id="cd11304">
    <property type="entry name" value="Cadherin_repeat"/>
    <property type="match status" value="2"/>
</dbReference>
<evidence type="ECO:0000256" key="8">
    <source>
        <dbReference type="PROSITE-ProRule" id="PRU00043"/>
    </source>
</evidence>
<dbReference type="SUPFAM" id="SSF81321">
    <property type="entry name" value="Family A G protein-coupled receptor-like"/>
    <property type="match status" value="1"/>
</dbReference>
<dbReference type="CDD" id="cd15040">
    <property type="entry name" value="7tmB2_Adhesion"/>
    <property type="match status" value="1"/>
</dbReference>
<dbReference type="PROSITE" id="PS01187">
    <property type="entry name" value="EGF_CA"/>
    <property type="match status" value="1"/>
</dbReference>
<dbReference type="InterPro" id="IPR053985">
    <property type="entry name" value="GPR128_GAIN_subdom_A"/>
</dbReference>
<feature type="domain" description="Cadherin" evidence="16">
    <location>
        <begin position="130"/>
        <end position="232"/>
    </location>
</feature>
<dbReference type="InterPro" id="IPR057244">
    <property type="entry name" value="GAIN_B"/>
</dbReference>
<feature type="domain" description="Fibronectin type-III" evidence="17">
    <location>
        <begin position="229"/>
        <end position="323"/>
    </location>
</feature>
<feature type="domain" description="G-protein coupled receptors family 2 profile 1" evidence="14">
    <location>
        <begin position="490"/>
        <end position="583"/>
    </location>
</feature>
<feature type="disulfide bond" evidence="9">
    <location>
        <begin position="426"/>
        <end position="435"/>
    </location>
</feature>
<dbReference type="PROSITE" id="PS50853">
    <property type="entry name" value="FN3"/>
    <property type="match status" value="1"/>
</dbReference>
<dbReference type="PROSITE" id="PS50268">
    <property type="entry name" value="CADHERIN_2"/>
    <property type="match status" value="2"/>
</dbReference>
<dbReference type="PROSITE" id="PS50227">
    <property type="entry name" value="G_PROTEIN_RECEP_F2_3"/>
    <property type="match status" value="1"/>
</dbReference>
<reference evidence="19" key="1">
    <citation type="submission" date="2025-08" db="UniProtKB">
        <authorList>
            <consortium name="RefSeq"/>
        </authorList>
    </citation>
    <scope>IDENTIFICATION</scope>
    <source>
        <tissue evidence="19">Muscle</tissue>
    </source>
</reference>
<feature type="compositionally biased region" description="Low complexity" evidence="10">
    <location>
        <begin position="1274"/>
        <end position="1286"/>
    </location>
</feature>
<evidence type="ECO:0000256" key="9">
    <source>
        <dbReference type="PROSITE-ProRule" id="PRU00076"/>
    </source>
</evidence>